<reference evidence="2" key="4">
    <citation type="submission" date="2019-03" db="UniProtKB">
        <authorList>
            <consortium name="EnsemblPlants"/>
        </authorList>
    </citation>
    <scope>IDENTIFICATION</scope>
</reference>
<dbReference type="Gramene" id="AET7Gv21253500.3">
    <property type="protein sequence ID" value="AET7Gv21253500.3"/>
    <property type="gene ID" value="AET7Gv21253500"/>
</dbReference>
<keyword evidence="3" id="KW-1185">Reference proteome</keyword>
<reference evidence="3" key="2">
    <citation type="journal article" date="2017" name="Nat. Plants">
        <title>The Aegilops tauschii genome reveals multiple impacts of transposons.</title>
        <authorList>
            <person name="Zhao G."/>
            <person name="Zou C."/>
            <person name="Li K."/>
            <person name="Wang K."/>
            <person name="Li T."/>
            <person name="Gao L."/>
            <person name="Zhang X."/>
            <person name="Wang H."/>
            <person name="Yang Z."/>
            <person name="Liu X."/>
            <person name="Jiang W."/>
            <person name="Mao L."/>
            <person name="Kong X."/>
            <person name="Jiao Y."/>
            <person name="Jia J."/>
        </authorList>
    </citation>
    <scope>NUCLEOTIDE SEQUENCE [LARGE SCALE GENOMIC DNA]</scope>
    <source>
        <strain evidence="3">cv. AL8/78</strain>
    </source>
</reference>
<evidence type="ECO:0000256" key="1">
    <source>
        <dbReference type="SAM" id="Coils"/>
    </source>
</evidence>
<dbReference type="AlphaFoldDB" id="A0A453T5R3"/>
<accession>A0A453T5R3</accession>
<keyword evidence="1" id="KW-0175">Coiled coil</keyword>
<proteinExistence type="predicted"/>
<evidence type="ECO:0000313" key="3">
    <source>
        <dbReference type="Proteomes" id="UP000015105"/>
    </source>
</evidence>
<name>A0A453T5R3_AEGTS</name>
<reference evidence="2" key="5">
    <citation type="journal article" date="2021" name="G3 (Bethesda)">
        <title>Aegilops tauschii genome assembly Aet v5.0 features greater sequence contiguity and improved annotation.</title>
        <authorList>
            <person name="Wang L."/>
            <person name="Zhu T."/>
            <person name="Rodriguez J.C."/>
            <person name="Deal K.R."/>
            <person name="Dubcovsky J."/>
            <person name="McGuire P.E."/>
            <person name="Lux T."/>
            <person name="Spannagl M."/>
            <person name="Mayer K.F.X."/>
            <person name="Baldrich P."/>
            <person name="Meyers B.C."/>
            <person name="Huo N."/>
            <person name="Gu Y.Q."/>
            <person name="Zhou H."/>
            <person name="Devos K.M."/>
            <person name="Bennetzen J.L."/>
            <person name="Unver T."/>
            <person name="Budak H."/>
            <person name="Gulick P.J."/>
            <person name="Galiba G."/>
            <person name="Kalapos B."/>
            <person name="Nelson D.R."/>
            <person name="Li P."/>
            <person name="You F.M."/>
            <person name="Luo M.C."/>
            <person name="Dvorak J."/>
        </authorList>
    </citation>
    <scope>NUCLEOTIDE SEQUENCE [LARGE SCALE GENOMIC DNA]</scope>
    <source>
        <strain evidence="2">cv. AL8/78</strain>
    </source>
</reference>
<reference evidence="3" key="1">
    <citation type="journal article" date="2014" name="Science">
        <title>Ancient hybridizations among the ancestral genomes of bread wheat.</title>
        <authorList>
            <consortium name="International Wheat Genome Sequencing Consortium,"/>
            <person name="Marcussen T."/>
            <person name="Sandve S.R."/>
            <person name="Heier L."/>
            <person name="Spannagl M."/>
            <person name="Pfeifer M."/>
            <person name="Jakobsen K.S."/>
            <person name="Wulff B.B."/>
            <person name="Steuernagel B."/>
            <person name="Mayer K.F."/>
            <person name="Olsen O.A."/>
        </authorList>
    </citation>
    <scope>NUCLEOTIDE SEQUENCE [LARGE SCALE GENOMIC DNA]</scope>
    <source>
        <strain evidence="3">cv. AL8/78</strain>
    </source>
</reference>
<reference evidence="2" key="3">
    <citation type="journal article" date="2017" name="Nature">
        <title>Genome sequence of the progenitor of the wheat D genome Aegilops tauschii.</title>
        <authorList>
            <person name="Luo M.C."/>
            <person name="Gu Y.Q."/>
            <person name="Puiu D."/>
            <person name="Wang H."/>
            <person name="Twardziok S.O."/>
            <person name="Deal K.R."/>
            <person name="Huo N."/>
            <person name="Zhu T."/>
            <person name="Wang L."/>
            <person name="Wang Y."/>
            <person name="McGuire P.E."/>
            <person name="Liu S."/>
            <person name="Long H."/>
            <person name="Ramasamy R.K."/>
            <person name="Rodriguez J.C."/>
            <person name="Van S.L."/>
            <person name="Yuan L."/>
            <person name="Wang Z."/>
            <person name="Xia Z."/>
            <person name="Xiao L."/>
            <person name="Anderson O.D."/>
            <person name="Ouyang S."/>
            <person name="Liang Y."/>
            <person name="Zimin A.V."/>
            <person name="Pertea G."/>
            <person name="Qi P."/>
            <person name="Bennetzen J.L."/>
            <person name="Dai X."/>
            <person name="Dawson M.W."/>
            <person name="Muller H.G."/>
            <person name="Kugler K."/>
            <person name="Rivarola-Duarte L."/>
            <person name="Spannagl M."/>
            <person name="Mayer K.F.X."/>
            <person name="Lu F.H."/>
            <person name="Bevan M.W."/>
            <person name="Leroy P."/>
            <person name="Li P."/>
            <person name="You F.M."/>
            <person name="Sun Q."/>
            <person name="Liu Z."/>
            <person name="Lyons E."/>
            <person name="Wicker T."/>
            <person name="Salzberg S.L."/>
            <person name="Devos K.M."/>
            <person name="Dvorak J."/>
        </authorList>
    </citation>
    <scope>NUCLEOTIDE SEQUENCE [LARGE SCALE GENOMIC DNA]</scope>
    <source>
        <strain evidence="2">cv. AL8/78</strain>
    </source>
</reference>
<organism evidence="2 3">
    <name type="scientific">Aegilops tauschii subsp. strangulata</name>
    <name type="common">Goatgrass</name>
    <dbReference type="NCBI Taxonomy" id="200361"/>
    <lineage>
        <taxon>Eukaryota</taxon>
        <taxon>Viridiplantae</taxon>
        <taxon>Streptophyta</taxon>
        <taxon>Embryophyta</taxon>
        <taxon>Tracheophyta</taxon>
        <taxon>Spermatophyta</taxon>
        <taxon>Magnoliopsida</taxon>
        <taxon>Liliopsida</taxon>
        <taxon>Poales</taxon>
        <taxon>Poaceae</taxon>
        <taxon>BOP clade</taxon>
        <taxon>Pooideae</taxon>
        <taxon>Triticodae</taxon>
        <taxon>Triticeae</taxon>
        <taxon>Triticinae</taxon>
        <taxon>Aegilops</taxon>
    </lineage>
</organism>
<sequence length="55" mass="6061">MRLPEVKQLVLSLSAENAGLRQEMESLQRACTALSKENGRLEVSALPSRALSYQS</sequence>
<dbReference type="Proteomes" id="UP000015105">
    <property type="component" value="Chromosome 7D"/>
</dbReference>
<protein>
    <submittedName>
        <fullName evidence="2">Uncharacterized protein</fullName>
    </submittedName>
</protein>
<feature type="coiled-coil region" evidence="1">
    <location>
        <begin position="10"/>
        <end position="37"/>
    </location>
</feature>
<evidence type="ECO:0000313" key="2">
    <source>
        <dbReference type="EnsemblPlants" id="AET7Gv21253500.3"/>
    </source>
</evidence>
<dbReference type="EnsemblPlants" id="AET7Gv21253500.3">
    <property type="protein sequence ID" value="AET7Gv21253500.3"/>
    <property type="gene ID" value="AET7Gv21253500"/>
</dbReference>